<dbReference type="Proteomes" id="UP001589818">
    <property type="component" value="Unassembled WGS sequence"/>
</dbReference>
<dbReference type="Gene3D" id="3.40.50.720">
    <property type="entry name" value="NAD(P)-binding Rossmann-like Domain"/>
    <property type="match status" value="1"/>
</dbReference>
<keyword evidence="3" id="KW-0520">NAD</keyword>
<evidence type="ECO:0000256" key="4">
    <source>
        <dbReference type="ARBA" id="ARBA00023239"/>
    </source>
</evidence>
<dbReference type="PANTHER" id="PTHR43078:SF6">
    <property type="entry name" value="UDP-GLUCURONIC ACID DECARBOXYLASE 1"/>
    <property type="match status" value="1"/>
</dbReference>
<dbReference type="Pfam" id="PF01370">
    <property type="entry name" value="Epimerase"/>
    <property type="match status" value="1"/>
</dbReference>
<evidence type="ECO:0000313" key="6">
    <source>
        <dbReference type="EMBL" id="MFC0392371.1"/>
    </source>
</evidence>
<keyword evidence="4" id="KW-0456">Lyase</keyword>
<dbReference type="InterPro" id="IPR001509">
    <property type="entry name" value="Epimerase_deHydtase"/>
</dbReference>
<dbReference type="InterPro" id="IPR036291">
    <property type="entry name" value="NAD(P)-bd_dom_sf"/>
</dbReference>
<gene>
    <name evidence="6" type="ORF">ACFFJ8_13440</name>
</gene>
<feature type="domain" description="NAD-dependent epimerase/dehydratase" evidence="5">
    <location>
        <begin position="3"/>
        <end position="243"/>
    </location>
</feature>
<protein>
    <submittedName>
        <fullName evidence="6">NAD-dependent epimerase/dehydratase family protein</fullName>
    </submittedName>
</protein>
<proteinExistence type="predicted"/>
<comment type="cofactor">
    <cofactor evidence="1">
        <name>NAD(+)</name>
        <dbReference type="ChEBI" id="CHEBI:57540"/>
    </cofactor>
</comment>
<keyword evidence="7" id="KW-1185">Reference proteome</keyword>
<name>A0ABV6J910_9BACL</name>
<comment type="caution">
    <text evidence="6">The sequence shown here is derived from an EMBL/GenBank/DDBJ whole genome shotgun (WGS) entry which is preliminary data.</text>
</comment>
<evidence type="ECO:0000256" key="1">
    <source>
        <dbReference type="ARBA" id="ARBA00001911"/>
    </source>
</evidence>
<evidence type="ECO:0000256" key="3">
    <source>
        <dbReference type="ARBA" id="ARBA00023027"/>
    </source>
</evidence>
<keyword evidence="2" id="KW-0210">Decarboxylase</keyword>
<sequence length="327" mass="36407">MKILVTGGAGFIGSHLVKKLIDMNHTVITLDNLLTGKITNLGEVIHHPNHTFVQGSVLDRELLSRIINQCDVVYHLAAVLGIKTIVENPLRVIEDNIGGSMNVFELAYKRKCKVVFASTSEVYGKNDNLPFHENSDRLLGPPDVHRWSYATAKAIEEHLCFAYADKGLPVTVVRYFNTYGPRATATQYGGVIPIFITAALKGSPITIHGDGKQTRSFTFIEDTVRGTLLCQDAKHNGQVFNIGMDEVVSINALAEKIKKITASNSAIIYIPHSNVYGKNFEDTPNRIPDLTKSRKILKYSPEIELVQGLRRTVAWYRAEMNTDTERI</sequence>
<accession>A0ABV6J910</accession>
<reference evidence="6 7" key="1">
    <citation type="submission" date="2024-09" db="EMBL/GenBank/DDBJ databases">
        <authorList>
            <person name="Sun Q."/>
            <person name="Mori K."/>
        </authorList>
    </citation>
    <scope>NUCLEOTIDE SEQUENCE [LARGE SCALE GENOMIC DNA]</scope>
    <source>
        <strain evidence="6 7">CCM 4839</strain>
    </source>
</reference>
<organism evidence="6 7">
    <name type="scientific">Paenibacillus mendelii</name>
    <dbReference type="NCBI Taxonomy" id="206163"/>
    <lineage>
        <taxon>Bacteria</taxon>
        <taxon>Bacillati</taxon>
        <taxon>Bacillota</taxon>
        <taxon>Bacilli</taxon>
        <taxon>Bacillales</taxon>
        <taxon>Paenibacillaceae</taxon>
        <taxon>Paenibacillus</taxon>
    </lineage>
</organism>
<evidence type="ECO:0000256" key="2">
    <source>
        <dbReference type="ARBA" id="ARBA00022793"/>
    </source>
</evidence>
<dbReference type="EMBL" id="JBHLVF010000017">
    <property type="protein sequence ID" value="MFC0392371.1"/>
    <property type="molecule type" value="Genomic_DNA"/>
</dbReference>
<dbReference type="PANTHER" id="PTHR43078">
    <property type="entry name" value="UDP-GLUCURONIC ACID DECARBOXYLASE-RELATED"/>
    <property type="match status" value="1"/>
</dbReference>
<dbReference type="RefSeq" id="WP_204819467.1">
    <property type="nucleotide sequence ID" value="NZ_JANHOF010000003.1"/>
</dbReference>
<evidence type="ECO:0000259" key="5">
    <source>
        <dbReference type="Pfam" id="PF01370"/>
    </source>
</evidence>
<dbReference type="SUPFAM" id="SSF51735">
    <property type="entry name" value="NAD(P)-binding Rossmann-fold domains"/>
    <property type="match status" value="1"/>
</dbReference>
<dbReference type="InterPro" id="IPR044516">
    <property type="entry name" value="UXS-like"/>
</dbReference>
<evidence type="ECO:0000313" key="7">
    <source>
        <dbReference type="Proteomes" id="UP001589818"/>
    </source>
</evidence>